<protein>
    <recommendedName>
        <fullName evidence="5">Translin</fullName>
    </recommendedName>
    <alternativeName>
        <fullName evidence="12">Component 3 of promoter of RISC</fullName>
    </alternativeName>
</protein>
<evidence type="ECO:0000256" key="14">
    <source>
        <dbReference type="SAM" id="Coils"/>
    </source>
</evidence>
<dbReference type="GO" id="GO:0005737">
    <property type="term" value="C:cytoplasm"/>
    <property type="evidence" value="ECO:0007669"/>
    <property type="project" value="UniProtKB-SubCell"/>
</dbReference>
<evidence type="ECO:0000256" key="6">
    <source>
        <dbReference type="ARBA" id="ARBA00022490"/>
    </source>
</evidence>
<dbReference type="SUPFAM" id="SSF74784">
    <property type="entry name" value="Translin"/>
    <property type="match status" value="1"/>
</dbReference>
<dbReference type="GO" id="GO:0043565">
    <property type="term" value="F:sequence-specific DNA binding"/>
    <property type="evidence" value="ECO:0007669"/>
    <property type="project" value="InterPro"/>
</dbReference>
<dbReference type="OMA" id="DAFHFTI"/>
<evidence type="ECO:0000256" key="10">
    <source>
        <dbReference type="ARBA" id="ARBA00025374"/>
    </source>
</evidence>
<evidence type="ECO:0000256" key="4">
    <source>
        <dbReference type="ARBA" id="ARBA00011685"/>
    </source>
</evidence>
<keyword evidence="15" id="KW-1185">Reference proteome</keyword>
<proteinExistence type="inferred from homology"/>
<keyword evidence="6" id="KW-0963">Cytoplasm</keyword>
<evidence type="ECO:0000256" key="3">
    <source>
        <dbReference type="ARBA" id="ARBA00005902"/>
    </source>
</evidence>
<evidence type="ECO:0000313" key="16">
    <source>
        <dbReference type="WBParaSite" id="nRc.2.0.1.t33520-RA"/>
    </source>
</evidence>
<dbReference type="InterPro" id="IPR002848">
    <property type="entry name" value="Translin_fam"/>
</dbReference>
<dbReference type="CDD" id="cd14819">
    <property type="entry name" value="Translin"/>
    <property type="match status" value="1"/>
</dbReference>
<comment type="function">
    <text evidence="11">Exhibits both single-stranded and double-stranded endoribonuclease activity. May act as an activator of RNA-induced silencing complex (RISC) by facilitating endonucleolytic cleavage of the siRNA passenger strand.</text>
</comment>
<evidence type="ECO:0000256" key="2">
    <source>
        <dbReference type="ARBA" id="ARBA00004496"/>
    </source>
</evidence>
<dbReference type="InterPro" id="IPR016069">
    <property type="entry name" value="Translin_C"/>
</dbReference>
<dbReference type="Gene3D" id="1.20.58.190">
    <property type="entry name" value="Translin, domain 1"/>
    <property type="match status" value="1"/>
</dbReference>
<dbReference type="AlphaFoldDB" id="A0A915K424"/>
<evidence type="ECO:0000256" key="7">
    <source>
        <dbReference type="ARBA" id="ARBA00022884"/>
    </source>
</evidence>
<evidence type="ECO:0000313" key="15">
    <source>
        <dbReference type="Proteomes" id="UP000887565"/>
    </source>
</evidence>
<evidence type="ECO:0000256" key="11">
    <source>
        <dbReference type="ARBA" id="ARBA00025410"/>
    </source>
</evidence>
<feature type="binding site" evidence="13">
    <location>
        <position position="167"/>
    </location>
    <ligand>
        <name>Mg(2+)</name>
        <dbReference type="ChEBI" id="CHEBI:18420"/>
    </ligand>
</feature>
<evidence type="ECO:0000256" key="8">
    <source>
        <dbReference type="ARBA" id="ARBA00023125"/>
    </source>
</evidence>
<dbReference type="GO" id="GO:0005634">
    <property type="term" value="C:nucleus"/>
    <property type="evidence" value="ECO:0007669"/>
    <property type="project" value="UniProtKB-SubCell"/>
</dbReference>
<dbReference type="WBParaSite" id="nRc.2.0.1.t33520-RA">
    <property type="protein sequence ID" value="nRc.2.0.1.t33520-RA"/>
    <property type="gene ID" value="nRc.2.0.1.g33520"/>
</dbReference>
<dbReference type="PANTHER" id="PTHR10741">
    <property type="entry name" value="TRANSLIN AND TRANSLIN ASSOCIATED PROTEIN X"/>
    <property type="match status" value="1"/>
</dbReference>
<dbReference type="InterPro" id="IPR016068">
    <property type="entry name" value="Translin_N"/>
</dbReference>
<dbReference type="GO" id="GO:0016070">
    <property type="term" value="P:RNA metabolic process"/>
    <property type="evidence" value="ECO:0007669"/>
    <property type="project" value="InterPro"/>
</dbReference>
<sequence length="245" mass="28593">METIFSSFKEEMEQEQQRRDQIREVVRLLDQKSRDIVTILQKVHQSNGNKQVIEICQKAKEAFDAIRTDYCKLTALVPENEYFKYFLSICSPTCDKSTTAFYRYNDHFRFLNQRLAYLAAMIKYLESDQMISLEEAAAFIGVKADQKQGFHLDLDDYLFSVLTLSTELARFSINCVTSGDYERPFKIAEFLSDLDSGFRLLNLKNDNLRKRFDALKYDVKKVEEVVYDLTIRGLKSRAIDATKSQ</sequence>
<organism evidence="15 16">
    <name type="scientific">Romanomermis culicivorax</name>
    <name type="common">Nematode worm</name>
    <dbReference type="NCBI Taxonomy" id="13658"/>
    <lineage>
        <taxon>Eukaryota</taxon>
        <taxon>Metazoa</taxon>
        <taxon>Ecdysozoa</taxon>
        <taxon>Nematoda</taxon>
        <taxon>Enoplea</taxon>
        <taxon>Dorylaimia</taxon>
        <taxon>Mermithida</taxon>
        <taxon>Mermithoidea</taxon>
        <taxon>Mermithidae</taxon>
        <taxon>Romanomermis</taxon>
    </lineage>
</organism>
<keyword evidence="7" id="KW-0694">RNA-binding</keyword>
<dbReference type="InterPro" id="IPR036081">
    <property type="entry name" value="Translin_sf"/>
</dbReference>
<evidence type="ECO:0000256" key="12">
    <source>
        <dbReference type="ARBA" id="ARBA00030513"/>
    </source>
</evidence>
<comment type="similarity">
    <text evidence="3">Belongs to the translin family.</text>
</comment>
<keyword evidence="13" id="KW-0460">Magnesium</keyword>
<dbReference type="FunFam" id="1.20.58.200:FF:000002">
    <property type="entry name" value="Putative translin"/>
    <property type="match status" value="1"/>
</dbReference>
<keyword evidence="9" id="KW-0539">Nucleus</keyword>
<dbReference type="Proteomes" id="UP000887565">
    <property type="component" value="Unplaced"/>
</dbReference>
<evidence type="ECO:0000256" key="5">
    <source>
        <dbReference type="ARBA" id="ARBA00022196"/>
    </source>
</evidence>
<dbReference type="InterPro" id="IPR033956">
    <property type="entry name" value="Translin"/>
</dbReference>
<dbReference type="Gene3D" id="1.20.58.200">
    <property type="entry name" value="Translin, domain 2"/>
    <property type="match status" value="1"/>
</dbReference>
<comment type="subunit">
    <text evidence="4">Ring-shaped heterooctamer of six TSN and two TSNAX subunits, DNA/RNA binding occurs inside the ring.</text>
</comment>
<feature type="coiled-coil region" evidence="14">
    <location>
        <begin position="5"/>
        <end position="32"/>
    </location>
</feature>
<keyword evidence="8" id="KW-0238">DNA-binding</keyword>
<evidence type="ECO:0000256" key="1">
    <source>
        <dbReference type="ARBA" id="ARBA00004123"/>
    </source>
</evidence>
<name>A0A915K424_ROMCU</name>
<reference evidence="16" key="1">
    <citation type="submission" date="2022-11" db="UniProtKB">
        <authorList>
            <consortium name="WormBaseParasite"/>
        </authorList>
    </citation>
    <scope>IDENTIFICATION</scope>
</reference>
<comment type="subcellular location">
    <subcellularLocation>
        <location evidence="2">Cytoplasm</location>
    </subcellularLocation>
    <subcellularLocation>
        <location evidence="1">Nucleus</location>
    </subcellularLocation>
</comment>
<dbReference type="GO" id="GO:0003697">
    <property type="term" value="F:single-stranded DNA binding"/>
    <property type="evidence" value="ECO:0007669"/>
    <property type="project" value="InterPro"/>
</dbReference>
<evidence type="ECO:0000256" key="9">
    <source>
        <dbReference type="ARBA" id="ARBA00023242"/>
    </source>
</evidence>
<evidence type="ECO:0000256" key="13">
    <source>
        <dbReference type="PIRSR" id="PIRSR602848-1"/>
    </source>
</evidence>
<accession>A0A915K424</accession>
<dbReference type="Pfam" id="PF01997">
    <property type="entry name" value="Translin"/>
    <property type="match status" value="1"/>
</dbReference>
<keyword evidence="13" id="KW-0479">Metal-binding</keyword>
<dbReference type="GO" id="GO:0003723">
    <property type="term" value="F:RNA binding"/>
    <property type="evidence" value="ECO:0007669"/>
    <property type="project" value="UniProtKB-KW"/>
</dbReference>
<dbReference type="GO" id="GO:0046872">
    <property type="term" value="F:metal ion binding"/>
    <property type="evidence" value="ECO:0007669"/>
    <property type="project" value="UniProtKB-KW"/>
</dbReference>
<comment type="function">
    <text evidence="10">DNA-binding protein that specifically recognizes consensus sequences at the breakpoint junctions in chromosomal translocations, mostly involving immunoglobulin (Ig)/T-cell receptor gene segments. Seems to recognize single-stranded DNA ends generated by staggered breaks occurring at recombination hot spots.</text>
</comment>
<keyword evidence="14" id="KW-0175">Coiled coil</keyword>